<dbReference type="SUPFAM" id="SSF56935">
    <property type="entry name" value="Porins"/>
    <property type="match status" value="1"/>
</dbReference>
<dbReference type="RefSeq" id="WP_238746679.1">
    <property type="nucleotide sequence ID" value="NZ_JAKOOW010000023.1"/>
</dbReference>
<evidence type="ECO:0000256" key="3">
    <source>
        <dbReference type="ARBA" id="ARBA00022448"/>
    </source>
</evidence>
<dbReference type="InterPro" id="IPR037066">
    <property type="entry name" value="Plug_dom_sf"/>
</dbReference>
<keyword evidence="4 10" id="KW-1134">Transmembrane beta strand</keyword>
<dbReference type="EMBL" id="JAKOOW010000023">
    <property type="protein sequence ID" value="MCG6503997.1"/>
    <property type="molecule type" value="Genomic_DNA"/>
</dbReference>
<evidence type="ECO:0000256" key="4">
    <source>
        <dbReference type="ARBA" id="ARBA00022452"/>
    </source>
</evidence>
<dbReference type="Pfam" id="PF00593">
    <property type="entry name" value="TonB_dep_Rec_b-barrel"/>
    <property type="match status" value="1"/>
</dbReference>
<comment type="subcellular location">
    <subcellularLocation>
        <location evidence="1 10">Cell outer membrane</location>
        <topology evidence="1 10">Multi-pass membrane protein</topology>
    </subcellularLocation>
</comment>
<proteinExistence type="inferred from homology"/>
<name>A0ABS9NMI5_9NEIS</name>
<dbReference type="PROSITE" id="PS52016">
    <property type="entry name" value="TONB_DEPENDENT_REC_3"/>
    <property type="match status" value="1"/>
</dbReference>
<dbReference type="Proteomes" id="UP001298424">
    <property type="component" value="Unassembled WGS sequence"/>
</dbReference>
<keyword evidence="7 10" id="KW-0472">Membrane</keyword>
<keyword evidence="8 15" id="KW-0675">Receptor</keyword>
<gene>
    <name evidence="15" type="ORF">MB824_05755</name>
</gene>
<evidence type="ECO:0000256" key="12">
    <source>
        <dbReference type="SAM" id="SignalP"/>
    </source>
</evidence>
<evidence type="ECO:0000256" key="1">
    <source>
        <dbReference type="ARBA" id="ARBA00004571"/>
    </source>
</evidence>
<accession>A0ABS9NMI5</accession>
<dbReference type="PANTHER" id="PTHR30069">
    <property type="entry name" value="TONB-DEPENDENT OUTER MEMBRANE RECEPTOR"/>
    <property type="match status" value="1"/>
</dbReference>
<keyword evidence="5 10" id="KW-0812">Transmembrane</keyword>
<feature type="chain" id="PRO_5047017575" evidence="12">
    <location>
        <begin position="24"/>
        <end position="739"/>
    </location>
</feature>
<evidence type="ECO:0000256" key="10">
    <source>
        <dbReference type="PROSITE-ProRule" id="PRU01360"/>
    </source>
</evidence>
<evidence type="ECO:0000256" key="8">
    <source>
        <dbReference type="ARBA" id="ARBA00023170"/>
    </source>
</evidence>
<dbReference type="InterPro" id="IPR012910">
    <property type="entry name" value="Plug_dom"/>
</dbReference>
<protein>
    <submittedName>
        <fullName evidence="15">FepA family TonB-dependent siderophore receptor</fullName>
    </submittedName>
</protein>
<reference evidence="15 16" key="1">
    <citation type="submission" date="2022-02" db="EMBL/GenBank/DDBJ databases">
        <title>Genome sequence data of Kingella unionensis sp. nov. strain CICC 24913 (CCUG 75125).</title>
        <authorList>
            <person name="Xiao M."/>
        </authorList>
    </citation>
    <scope>NUCLEOTIDE SEQUENCE [LARGE SCALE GENOMIC DNA]</scope>
    <source>
        <strain evidence="15 16">CICC 24913</strain>
    </source>
</reference>
<dbReference type="NCBIfam" id="NF010048">
    <property type="entry name" value="PRK13524.1"/>
    <property type="match status" value="1"/>
</dbReference>
<dbReference type="PANTHER" id="PTHR30069:SF8">
    <property type="entry name" value="TONB-DEPENDENT SIDEROPHORE RECEPTOR PROTEIN"/>
    <property type="match status" value="1"/>
</dbReference>
<evidence type="ECO:0000256" key="7">
    <source>
        <dbReference type="ARBA" id="ARBA00023136"/>
    </source>
</evidence>
<keyword evidence="6 11" id="KW-0798">TonB box</keyword>
<evidence type="ECO:0000256" key="6">
    <source>
        <dbReference type="ARBA" id="ARBA00023077"/>
    </source>
</evidence>
<organism evidence="15 16">
    <name type="scientific">Kingella pumchi</name>
    <dbReference type="NCBI Taxonomy" id="2779506"/>
    <lineage>
        <taxon>Bacteria</taxon>
        <taxon>Pseudomonadati</taxon>
        <taxon>Pseudomonadota</taxon>
        <taxon>Betaproteobacteria</taxon>
        <taxon>Neisseriales</taxon>
        <taxon>Neisseriaceae</taxon>
        <taxon>Kingella</taxon>
    </lineage>
</organism>
<evidence type="ECO:0000259" key="13">
    <source>
        <dbReference type="Pfam" id="PF00593"/>
    </source>
</evidence>
<dbReference type="InterPro" id="IPR000531">
    <property type="entry name" value="Beta-barrel_TonB"/>
</dbReference>
<dbReference type="InterPro" id="IPR010105">
    <property type="entry name" value="TonB_sidphr_rcpt"/>
</dbReference>
<evidence type="ECO:0000256" key="9">
    <source>
        <dbReference type="ARBA" id="ARBA00023237"/>
    </source>
</evidence>
<keyword evidence="9 10" id="KW-0998">Cell outer membrane</keyword>
<evidence type="ECO:0000256" key="11">
    <source>
        <dbReference type="RuleBase" id="RU003357"/>
    </source>
</evidence>
<dbReference type="NCBIfam" id="TIGR01783">
    <property type="entry name" value="TonB-siderophor"/>
    <property type="match status" value="1"/>
</dbReference>
<evidence type="ECO:0000259" key="14">
    <source>
        <dbReference type="Pfam" id="PF07715"/>
    </source>
</evidence>
<comment type="similarity">
    <text evidence="2 10 11">Belongs to the TonB-dependent receptor family.</text>
</comment>
<evidence type="ECO:0000256" key="2">
    <source>
        <dbReference type="ARBA" id="ARBA00009810"/>
    </source>
</evidence>
<sequence>MRTSPFFRLSLLSAALVSGFAYADGETAGQEQDQELQTVYVTAQRQLQQSLGVSKINAKDLERRPAVNDISDIIRTMPGANLTGNTASGERGNKRQIDIRGMGPENTLILIDGRPVTSRNAERYSWRGERNTRGDSNWVPVEQIESITVLRGPAAARYGSGAAGGVVNIVTKKVSSEWSGGLNLYTNLPQSSKEGKTNRIGFNVSGPIVQDKLGFRLYGSLNKTDADAKDINPIVVTTVNRGGRIVRSETLGAGRDGVKNRDIAARLAWKITPEQTLTLDSSYSRQGNIYAGDNQNNNPSNLTKSLYGEETARLKRTSNALTHEGIWSWGDTKVVAQLDRTVNEHLVEGLMGGPEGQYQNRNFTDSTLKTKRLFAETNIPFKLGADHVLTVGSEYTNDHLDDKGSMAQGFTDQGRTDVFAGLGTNRNTTNSQNNFALYVEDHISFGHGTQLIPALRFDHNSKSGNNWSPALNFVQKINSEWTIKGGIARAYKAPNLYQSNHNYILYTRGQGCKVGTPGTIRCYLVGNDGLKPETSINKEIGFEFARGGYQASMAYFHNDYRNKIVAGDEAVALSNLGNHLYQWTNAKKALVEGVEGNLTLPLHSTLKWTTNFTYMRKSVNKDTGNPLSVIPKYTINSSLNWQPTEKLDAALNVTYYGKQKPRSVILNNAERNAGLSNESVSPYGLVGISAGYRFNKNLNLRLGINNLFNKRLYRSADNSSAASYNEPGRSFYGSLKLSF</sequence>
<keyword evidence="3 10" id="KW-0813">Transport</keyword>
<comment type="caution">
    <text evidence="15">The sequence shown here is derived from an EMBL/GenBank/DDBJ whole genome shotgun (WGS) entry which is preliminary data.</text>
</comment>
<evidence type="ECO:0000313" key="15">
    <source>
        <dbReference type="EMBL" id="MCG6503997.1"/>
    </source>
</evidence>
<dbReference type="InterPro" id="IPR039426">
    <property type="entry name" value="TonB-dep_rcpt-like"/>
</dbReference>
<dbReference type="CDD" id="cd01347">
    <property type="entry name" value="ligand_gated_channel"/>
    <property type="match status" value="1"/>
</dbReference>
<dbReference type="Gene3D" id="2.170.130.10">
    <property type="entry name" value="TonB-dependent receptor, plug domain"/>
    <property type="match status" value="1"/>
</dbReference>
<dbReference type="InterPro" id="IPR058134">
    <property type="entry name" value="PirA/FepA/PfeA"/>
</dbReference>
<feature type="domain" description="TonB-dependent receptor-like beta-barrel" evidence="13">
    <location>
        <begin position="279"/>
        <end position="707"/>
    </location>
</feature>
<dbReference type="InterPro" id="IPR036942">
    <property type="entry name" value="Beta-barrel_TonB_sf"/>
</dbReference>
<keyword evidence="12" id="KW-0732">Signal</keyword>
<feature type="domain" description="TonB-dependent receptor plug" evidence="14">
    <location>
        <begin position="52"/>
        <end position="166"/>
    </location>
</feature>
<evidence type="ECO:0000256" key="5">
    <source>
        <dbReference type="ARBA" id="ARBA00022692"/>
    </source>
</evidence>
<feature type="signal peptide" evidence="12">
    <location>
        <begin position="1"/>
        <end position="23"/>
    </location>
</feature>
<evidence type="ECO:0000313" key="16">
    <source>
        <dbReference type="Proteomes" id="UP001298424"/>
    </source>
</evidence>
<dbReference type="Pfam" id="PF07715">
    <property type="entry name" value="Plug"/>
    <property type="match status" value="1"/>
</dbReference>
<dbReference type="NCBIfam" id="NF010051">
    <property type="entry name" value="PRK13528.1"/>
    <property type="match status" value="1"/>
</dbReference>
<dbReference type="Gene3D" id="2.40.170.20">
    <property type="entry name" value="TonB-dependent receptor, beta-barrel domain"/>
    <property type="match status" value="1"/>
</dbReference>
<keyword evidence="16" id="KW-1185">Reference proteome</keyword>